<keyword evidence="3" id="KW-0560">Oxidoreductase</keyword>
<evidence type="ECO:0000256" key="4">
    <source>
        <dbReference type="SAM" id="Coils"/>
    </source>
</evidence>
<keyword evidence="2" id="KW-0862">Zinc</keyword>
<keyword evidence="4" id="KW-0175">Coiled coil</keyword>
<dbReference type="InterPro" id="IPR011032">
    <property type="entry name" value="GroES-like_sf"/>
</dbReference>
<protein>
    <submittedName>
        <fullName evidence="7">Alcohol dehydrogenase catalytic domain-containing protein</fullName>
    </submittedName>
</protein>
<dbReference type="InterPro" id="IPR020843">
    <property type="entry name" value="ER"/>
</dbReference>
<feature type="coiled-coil region" evidence="4">
    <location>
        <begin position="319"/>
        <end position="346"/>
    </location>
</feature>
<dbReference type="GO" id="GO:0030554">
    <property type="term" value="F:adenyl nucleotide binding"/>
    <property type="evidence" value="ECO:0007669"/>
    <property type="project" value="UniProtKB-ARBA"/>
</dbReference>
<dbReference type="InterPro" id="IPR050129">
    <property type="entry name" value="Zn_alcohol_dh"/>
</dbReference>
<evidence type="ECO:0000259" key="6">
    <source>
        <dbReference type="SMART" id="SM00829"/>
    </source>
</evidence>
<dbReference type="PANTHER" id="PTHR43401:SF2">
    <property type="entry name" value="L-THREONINE 3-DEHYDROGENASE"/>
    <property type="match status" value="1"/>
</dbReference>
<dbReference type="InterPro" id="IPR013154">
    <property type="entry name" value="ADH-like_N"/>
</dbReference>
<dbReference type="GO" id="GO:0044281">
    <property type="term" value="P:small molecule metabolic process"/>
    <property type="evidence" value="ECO:0007669"/>
    <property type="project" value="UniProtKB-ARBA"/>
</dbReference>
<feature type="region of interest" description="Disordered" evidence="5">
    <location>
        <begin position="1"/>
        <end position="20"/>
    </location>
</feature>
<dbReference type="InterPro" id="IPR036291">
    <property type="entry name" value="NAD(P)-bd_dom_sf"/>
</dbReference>
<name>A0AAP2Z0H5_9EURY</name>
<proteinExistence type="predicted"/>
<feature type="compositionally biased region" description="Polar residues" evidence="5">
    <location>
        <begin position="1"/>
        <end position="14"/>
    </location>
</feature>
<dbReference type="PANTHER" id="PTHR43401">
    <property type="entry name" value="L-THREONINE 3-DEHYDROGENASE"/>
    <property type="match status" value="1"/>
</dbReference>
<dbReference type="GO" id="GO:0051262">
    <property type="term" value="P:protein tetramerization"/>
    <property type="evidence" value="ECO:0007669"/>
    <property type="project" value="UniProtKB-ARBA"/>
</dbReference>
<dbReference type="EMBL" id="JAOPKA010000012">
    <property type="protein sequence ID" value="MCU4743007.1"/>
    <property type="molecule type" value="Genomic_DNA"/>
</dbReference>
<dbReference type="SMART" id="SM00829">
    <property type="entry name" value="PKS_ER"/>
    <property type="match status" value="1"/>
</dbReference>
<dbReference type="RefSeq" id="WP_338004825.1">
    <property type="nucleotide sequence ID" value="NZ_JAOPKA010000012.1"/>
</dbReference>
<evidence type="ECO:0000313" key="8">
    <source>
        <dbReference type="Proteomes" id="UP001321018"/>
    </source>
</evidence>
<dbReference type="GO" id="GO:0016616">
    <property type="term" value="F:oxidoreductase activity, acting on the CH-OH group of donors, NAD or NADP as acceptor"/>
    <property type="evidence" value="ECO:0007669"/>
    <property type="project" value="UniProtKB-ARBA"/>
</dbReference>
<dbReference type="AlphaFoldDB" id="A0AAP2Z0H5"/>
<dbReference type="InterPro" id="IPR013149">
    <property type="entry name" value="ADH-like_C"/>
</dbReference>
<dbReference type="Proteomes" id="UP001321018">
    <property type="component" value="Unassembled WGS sequence"/>
</dbReference>
<dbReference type="Pfam" id="PF08240">
    <property type="entry name" value="ADH_N"/>
    <property type="match status" value="1"/>
</dbReference>
<dbReference type="GO" id="GO:0043168">
    <property type="term" value="F:anion binding"/>
    <property type="evidence" value="ECO:0007669"/>
    <property type="project" value="UniProtKB-ARBA"/>
</dbReference>
<gene>
    <name evidence="7" type="ORF">OB960_16600</name>
</gene>
<dbReference type="SUPFAM" id="SSF50129">
    <property type="entry name" value="GroES-like"/>
    <property type="match status" value="1"/>
</dbReference>
<dbReference type="GO" id="GO:0046872">
    <property type="term" value="F:metal ion binding"/>
    <property type="evidence" value="ECO:0007669"/>
    <property type="project" value="UniProtKB-KW"/>
</dbReference>
<dbReference type="Gene3D" id="3.90.180.10">
    <property type="entry name" value="Medium-chain alcohol dehydrogenases, catalytic domain"/>
    <property type="match status" value="1"/>
</dbReference>
<evidence type="ECO:0000256" key="3">
    <source>
        <dbReference type="ARBA" id="ARBA00023002"/>
    </source>
</evidence>
<dbReference type="Gene3D" id="3.40.50.720">
    <property type="entry name" value="NAD(P)-binding Rossmann-like Domain"/>
    <property type="match status" value="1"/>
</dbReference>
<dbReference type="SUPFAM" id="SSF51735">
    <property type="entry name" value="NAD(P)-binding Rossmann-fold domains"/>
    <property type="match status" value="1"/>
</dbReference>
<feature type="domain" description="Enoyl reductase (ER)" evidence="6">
    <location>
        <begin position="18"/>
        <end position="348"/>
    </location>
</feature>
<evidence type="ECO:0000256" key="1">
    <source>
        <dbReference type="ARBA" id="ARBA00022723"/>
    </source>
</evidence>
<accession>A0AAP2Z0H5</accession>
<comment type="caution">
    <text evidence="7">The sequence shown here is derived from an EMBL/GenBank/DDBJ whole genome shotgun (WGS) entry which is preliminary data.</text>
</comment>
<reference evidence="7" key="1">
    <citation type="submission" date="2022-09" db="EMBL/GenBank/DDBJ databases">
        <title>Enrichment on poylsaccharides allowed isolation of novel metabolic and taxonomic groups of Haloarchaea.</title>
        <authorList>
            <person name="Sorokin D.Y."/>
            <person name="Elcheninov A.G."/>
            <person name="Khizhniak T.V."/>
            <person name="Kolganova T.V."/>
            <person name="Kublanov I.V."/>
        </authorList>
    </citation>
    <scope>NUCLEOTIDE SEQUENCE</scope>
    <source>
        <strain evidence="7">AArc-xg1-1</strain>
    </source>
</reference>
<evidence type="ECO:0000256" key="5">
    <source>
        <dbReference type="SAM" id="MobiDB-lite"/>
    </source>
</evidence>
<evidence type="ECO:0000313" key="7">
    <source>
        <dbReference type="EMBL" id="MCU4743007.1"/>
    </source>
</evidence>
<dbReference type="Pfam" id="PF00107">
    <property type="entry name" value="ADH_zinc_N"/>
    <property type="match status" value="1"/>
</dbReference>
<evidence type="ECO:0000256" key="2">
    <source>
        <dbReference type="ARBA" id="ARBA00022833"/>
    </source>
</evidence>
<organism evidence="7 8">
    <name type="scientific">Natronoglomus mannanivorans</name>
    <dbReference type="NCBI Taxonomy" id="2979990"/>
    <lineage>
        <taxon>Archaea</taxon>
        <taxon>Methanobacteriati</taxon>
        <taxon>Methanobacteriota</taxon>
        <taxon>Stenosarchaea group</taxon>
        <taxon>Halobacteria</taxon>
        <taxon>Halobacteriales</taxon>
        <taxon>Natrialbaceae</taxon>
        <taxon>Natronoglomus</taxon>
    </lineage>
</organism>
<keyword evidence="1" id="KW-0479">Metal-binding</keyword>
<sequence>MSGSNTGDRTQQAVVTDGTGSAWMEDREIPEPEPGEVLVRVRAVGICGSDIGLIEGEGPPWTDYPVVLGHEVCAEVVELGAGVDGELSVGDRVALHGFLYCGTCAPCRDGRYYQCDDVQEVGFSLDGGYREYATWPAYTLTPIPDDVTDLEACQIDSAGCTLHAMKRASTSFDDTAAVLGPGALGLFGVQLLRAQGVRDIVLTGTRDERLEAGERLGADYTINVREEDPVEALLEYTDGRGVDICVEAAGAGDVVDTCLQSTAKQGTVVLTGVFGQRKEIDPDPIVLNELTVVGGVTSANATQETIELFRRGDLTVDNVVTHEFELADYEEAIETVRERRDGVNKAVLRP</sequence>